<keyword evidence="2" id="KW-1185">Reference proteome</keyword>
<accession>A0A418YFJ0</accession>
<comment type="caution">
    <text evidence="1">The sequence shown here is derived from an EMBL/GenBank/DDBJ whole genome shotgun (WGS) entry which is preliminary data.</text>
</comment>
<protein>
    <submittedName>
        <fullName evidence="1">DUF3833 domain-containing protein</fullName>
    </submittedName>
</protein>
<gene>
    <name evidence="1" type="ORF">D1Z90_08690</name>
</gene>
<dbReference type="EMBL" id="QZCH01000009">
    <property type="protein sequence ID" value="RJG48140.1"/>
    <property type="molecule type" value="Genomic_DNA"/>
</dbReference>
<dbReference type="Proteomes" id="UP000283255">
    <property type="component" value="Unassembled WGS sequence"/>
</dbReference>
<dbReference type="Pfam" id="PF12915">
    <property type="entry name" value="DUF3833"/>
    <property type="match status" value="1"/>
</dbReference>
<reference evidence="1 2" key="1">
    <citation type="submission" date="2018-09" db="EMBL/GenBank/DDBJ databases">
        <authorList>
            <person name="Wang F."/>
        </authorList>
    </citation>
    <scope>NUCLEOTIDE SEQUENCE [LARGE SCALE GENOMIC DNA]</scope>
    <source>
        <strain evidence="1 2">PLHSC7-2</strain>
    </source>
</reference>
<organism evidence="1 2">
    <name type="scientific">Motilimonas pumila</name>
    <dbReference type="NCBI Taxonomy" id="2303987"/>
    <lineage>
        <taxon>Bacteria</taxon>
        <taxon>Pseudomonadati</taxon>
        <taxon>Pseudomonadota</taxon>
        <taxon>Gammaproteobacteria</taxon>
        <taxon>Alteromonadales</taxon>
        <taxon>Alteromonadales genera incertae sedis</taxon>
        <taxon>Motilimonas</taxon>
    </lineage>
</organism>
<reference evidence="1 2" key="2">
    <citation type="submission" date="2019-01" db="EMBL/GenBank/DDBJ databases">
        <title>Motilimonas pumilus sp. nov., isolated from the gut of sea cucumber (Apostichopus japonicus).</title>
        <authorList>
            <person name="Wang F.-Q."/>
            <person name="Ren L.-H."/>
            <person name="Lin Y.-W."/>
            <person name="Sun G.-H."/>
            <person name="Du Z.-J."/>
            <person name="Zhao J.-X."/>
            <person name="Liu X.-J."/>
            <person name="Liu L.-J."/>
        </authorList>
    </citation>
    <scope>NUCLEOTIDE SEQUENCE [LARGE SCALE GENOMIC DNA]</scope>
    <source>
        <strain evidence="1 2">PLHSC7-2</strain>
    </source>
</reference>
<sequence>MKNWLSIIIVTFLLTACSHQQLEDYAGSSPTMNVKSFFEGELEAKGVVMDRSGQVQRRFVVTMLGTWQGNKGKLEEWFVFDDGEKTTRTWHFEKQGTGVYVGRASDVVGPAQGKQIGFALQWKYELDLEVAGSQYRVEFDDWLYQVDETTVINRSYINKWGLQVGEVILVINKI</sequence>
<evidence type="ECO:0000313" key="1">
    <source>
        <dbReference type="EMBL" id="RJG48140.1"/>
    </source>
</evidence>
<evidence type="ECO:0000313" key="2">
    <source>
        <dbReference type="Proteomes" id="UP000283255"/>
    </source>
</evidence>
<proteinExistence type="predicted"/>
<dbReference type="InterPro" id="IPR024409">
    <property type="entry name" value="DUF3833"/>
</dbReference>
<dbReference type="AlphaFoldDB" id="A0A418YFJ0"/>
<dbReference type="PROSITE" id="PS51257">
    <property type="entry name" value="PROKAR_LIPOPROTEIN"/>
    <property type="match status" value="1"/>
</dbReference>
<dbReference type="OrthoDB" id="5296954at2"/>
<dbReference type="RefSeq" id="WP_119910366.1">
    <property type="nucleotide sequence ID" value="NZ_QZCH01000009.1"/>
</dbReference>
<name>A0A418YFJ0_9GAMM</name>